<dbReference type="InterPro" id="IPR002549">
    <property type="entry name" value="AI-2E-like"/>
</dbReference>
<feature type="region of interest" description="Disordered" evidence="8">
    <location>
        <begin position="464"/>
        <end position="498"/>
    </location>
</feature>
<gene>
    <name evidence="10" type="ORF">FS320_27320</name>
</gene>
<evidence type="ECO:0000256" key="9">
    <source>
        <dbReference type="SAM" id="Phobius"/>
    </source>
</evidence>
<comment type="caution">
    <text evidence="10">The sequence shown here is derived from an EMBL/GenBank/DDBJ whole genome shotgun (WGS) entry which is preliminary data.</text>
</comment>
<feature type="compositionally biased region" description="Polar residues" evidence="8">
    <location>
        <begin position="146"/>
        <end position="162"/>
    </location>
</feature>
<evidence type="ECO:0000256" key="4">
    <source>
        <dbReference type="ARBA" id="ARBA00022475"/>
    </source>
</evidence>
<dbReference type="RefSeq" id="WP_152715266.1">
    <property type="nucleotide sequence ID" value="NZ_VOSJ01000161.1"/>
</dbReference>
<evidence type="ECO:0000256" key="7">
    <source>
        <dbReference type="ARBA" id="ARBA00023136"/>
    </source>
</evidence>
<dbReference type="OrthoDB" id="9799225at2"/>
<evidence type="ECO:0000256" key="5">
    <source>
        <dbReference type="ARBA" id="ARBA00022692"/>
    </source>
</evidence>
<name>A0A5N7MPI1_9HYPH</name>
<keyword evidence="7 9" id="KW-0472">Membrane</keyword>
<feature type="transmembrane region" description="Helical" evidence="9">
    <location>
        <begin position="307"/>
        <end position="328"/>
    </location>
</feature>
<feature type="transmembrane region" description="Helical" evidence="9">
    <location>
        <begin position="12"/>
        <end position="36"/>
    </location>
</feature>
<sequence length="658" mass="69619">MPELKPKIAERDILTPGPASAGLGVVGMIALIIAALYVGREVFVPVALAILLSFVLAPLIRLLQKAHVPRALAVIGVVLVAFAGITALATVMATQVTQLAGDLPRYQATMREKVQSLRGSAAGSSALERAADVLQDLGKELDRPQAGTSPPANPLTPSSAPATETKPIPVEVRQPDPGALQTLGAFITPLIHPAATTGIVIIFVIFILLQREDLRNRLIRLAGSHDLQKTTAALDDAAGRLSKLFLTQLALNAAFGVVIGIGLYFIGVPSPVLWGILAAILRFVPYIGAFISAAFPLALAAAVDPGWSMLLMTAALFIVMEPLAGHVVEPLVYGHSTGLSPVAVVVAATFWTWLWGPIGLVLATPLTVCLVVLGRHVERLEFLDVMLGDRPALSPPEIFYQRMLAGDPAEAADVAEEFLKERSLSVYYDEVALAGLRLARADAQRGVLDEARLERMRATVEELVDDLSDHPDQEPKSGRTDDPEAAAAVEASEGESGRTDLLTLAPEDLNPRFRGETPILCIAGQSSVDEAAALMLAQLLTKHGLRARVESPASLSIQAVARIDDAGVAVVCLSYLDAGSPAHMRYAVCRLRRKMPQARILLGCWGEGMDAAAAAALREAARADLVATSLRDAMALCLEIARLEVTQGLKGSVAISAA</sequence>
<dbReference type="GO" id="GO:0005886">
    <property type="term" value="C:plasma membrane"/>
    <property type="evidence" value="ECO:0007669"/>
    <property type="project" value="UniProtKB-SubCell"/>
</dbReference>
<feature type="transmembrane region" description="Helical" evidence="9">
    <location>
        <begin position="190"/>
        <end position="209"/>
    </location>
</feature>
<feature type="transmembrane region" description="Helical" evidence="9">
    <location>
        <begin position="272"/>
        <end position="295"/>
    </location>
</feature>
<accession>A0A5N7MPI1</accession>
<dbReference type="AlphaFoldDB" id="A0A5N7MPI1"/>
<feature type="transmembrane region" description="Helical" evidence="9">
    <location>
        <begin position="42"/>
        <end position="60"/>
    </location>
</feature>
<keyword evidence="11" id="KW-1185">Reference proteome</keyword>
<dbReference type="Proteomes" id="UP000403266">
    <property type="component" value="Unassembled WGS sequence"/>
</dbReference>
<organism evidence="10 11">
    <name type="scientific">Microvirga tunisiensis</name>
    <dbReference type="NCBI Taxonomy" id="2108360"/>
    <lineage>
        <taxon>Bacteria</taxon>
        <taxon>Pseudomonadati</taxon>
        <taxon>Pseudomonadota</taxon>
        <taxon>Alphaproteobacteria</taxon>
        <taxon>Hyphomicrobiales</taxon>
        <taxon>Methylobacteriaceae</taxon>
        <taxon>Microvirga</taxon>
    </lineage>
</organism>
<feature type="region of interest" description="Disordered" evidence="8">
    <location>
        <begin position="141"/>
        <end position="170"/>
    </location>
</feature>
<keyword evidence="4" id="KW-1003">Cell membrane</keyword>
<keyword evidence="3" id="KW-0813">Transport</keyword>
<evidence type="ECO:0000256" key="1">
    <source>
        <dbReference type="ARBA" id="ARBA00004651"/>
    </source>
</evidence>
<evidence type="ECO:0000256" key="6">
    <source>
        <dbReference type="ARBA" id="ARBA00022989"/>
    </source>
</evidence>
<keyword evidence="6 9" id="KW-1133">Transmembrane helix</keyword>
<feature type="transmembrane region" description="Helical" evidence="9">
    <location>
        <begin position="249"/>
        <end position="266"/>
    </location>
</feature>
<evidence type="ECO:0000256" key="2">
    <source>
        <dbReference type="ARBA" id="ARBA00009773"/>
    </source>
</evidence>
<dbReference type="PANTHER" id="PTHR21716:SF53">
    <property type="entry name" value="PERMEASE PERM-RELATED"/>
    <property type="match status" value="1"/>
</dbReference>
<proteinExistence type="inferred from homology"/>
<reference evidence="10 11" key="1">
    <citation type="journal article" date="2019" name="Syst. Appl. Microbiol.">
        <title>Microvirga tunisiensis sp. nov., a root nodule symbiotic bacterium isolated from Lupinus micranthus and L. luteus grown in Northern Tunisia.</title>
        <authorList>
            <person name="Msaddak A."/>
            <person name="Rejili M."/>
            <person name="Duran D."/>
            <person name="Mars M."/>
            <person name="Palacios J.M."/>
            <person name="Ruiz-Argueso T."/>
            <person name="Rey L."/>
            <person name="Imperial J."/>
        </authorList>
    </citation>
    <scope>NUCLEOTIDE SEQUENCE [LARGE SCALE GENOMIC DNA]</scope>
    <source>
        <strain evidence="10 11">Lmie10</strain>
    </source>
</reference>
<dbReference type="EMBL" id="VOSK01000169">
    <property type="protein sequence ID" value="MPR28748.1"/>
    <property type="molecule type" value="Genomic_DNA"/>
</dbReference>
<dbReference type="PANTHER" id="PTHR21716">
    <property type="entry name" value="TRANSMEMBRANE PROTEIN"/>
    <property type="match status" value="1"/>
</dbReference>
<evidence type="ECO:0000313" key="10">
    <source>
        <dbReference type="EMBL" id="MPR28748.1"/>
    </source>
</evidence>
<dbReference type="Pfam" id="PF01594">
    <property type="entry name" value="AI-2E_transport"/>
    <property type="match status" value="2"/>
</dbReference>
<evidence type="ECO:0000256" key="8">
    <source>
        <dbReference type="SAM" id="MobiDB-lite"/>
    </source>
</evidence>
<comment type="similarity">
    <text evidence="2">Belongs to the autoinducer-2 exporter (AI-2E) (TC 2.A.86) family.</text>
</comment>
<evidence type="ECO:0000256" key="3">
    <source>
        <dbReference type="ARBA" id="ARBA00022448"/>
    </source>
</evidence>
<feature type="transmembrane region" description="Helical" evidence="9">
    <location>
        <begin position="348"/>
        <end position="373"/>
    </location>
</feature>
<protein>
    <submittedName>
        <fullName evidence="10">AI-2E family transporter</fullName>
    </submittedName>
</protein>
<keyword evidence="5 9" id="KW-0812">Transmembrane</keyword>
<evidence type="ECO:0000313" key="11">
    <source>
        <dbReference type="Proteomes" id="UP000403266"/>
    </source>
</evidence>
<feature type="transmembrane region" description="Helical" evidence="9">
    <location>
        <begin position="72"/>
        <end position="93"/>
    </location>
</feature>
<comment type="subcellular location">
    <subcellularLocation>
        <location evidence="1">Cell membrane</location>
        <topology evidence="1">Multi-pass membrane protein</topology>
    </subcellularLocation>
</comment>
<feature type="compositionally biased region" description="Basic and acidic residues" evidence="8">
    <location>
        <begin position="467"/>
        <end position="482"/>
    </location>
</feature>